<sequence length="238" mass="25800">MTSPPTASFVAAIEGKGYYALVMCRKAEPGKQWIALLHLTAVRFVQDNLISTHPAGQSTGRVGLAEQEAVTKAAERAVEQPENAASGGLFHCEADREEAVEIITEALWSSPLAARSAAPEAQGAETFETIAKWCEDTFGPIEPARIVSCAAEEMEELKADPTRVEEAAEVEICLARYPGLRETIERKMGVNRKRRWRLMGDGTGYHIKDAAPQSPIGSLAHDAPHHTRCAGRGALRPD</sequence>
<protein>
    <submittedName>
        <fullName evidence="1">Uncharacterized protein</fullName>
    </submittedName>
</protein>
<gene>
    <name evidence="1" type="ORF">BK022_22665</name>
</gene>
<reference evidence="1 2" key="1">
    <citation type="submission" date="2016-10" db="EMBL/GenBank/DDBJ databases">
        <title>Draft genome sequence of Methylobacterium extorquens CP3, a seed endophyte of Crotalaria pumila with plant growth-promoting and metal tolerance properties.</title>
        <authorList>
            <person name="Sanchez-Lopez A.S."/>
            <person name="Van Hamme J.D."/>
            <person name="Thijs S."/>
            <person name="Mcammond B.M."/>
            <person name="Stevens V."/>
            <person name="Gonzalez-Chavez M.D.C."/>
            <person name="Vangronsveld J."/>
        </authorList>
    </citation>
    <scope>NUCLEOTIDE SEQUENCE [LARGE SCALE GENOMIC DNA]</scope>
    <source>
        <strain evidence="1 2">CP3</strain>
    </source>
</reference>
<dbReference type="AlphaFoldDB" id="A0A1S1NW51"/>
<accession>A0A1S1NW51</accession>
<dbReference type="EMBL" id="MNAO01000386">
    <property type="protein sequence ID" value="OHV14943.1"/>
    <property type="molecule type" value="Genomic_DNA"/>
</dbReference>
<dbReference type="Proteomes" id="UP000180215">
    <property type="component" value="Unassembled WGS sequence"/>
</dbReference>
<evidence type="ECO:0000313" key="1">
    <source>
        <dbReference type="EMBL" id="OHV14943.1"/>
    </source>
</evidence>
<organism evidence="1 2">
    <name type="scientific">Methylorubrum extorquens</name>
    <name type="common">Methylobacterium dichloromethanicum</name>
    <name type="synonym">Methylobacterium extorquens</name>
    <dbReference type="NCBI Taxonomy" id="408"/>
    <lineage>
        <taxon>Bacteria</taxon>
        <taxon>Pseudomonadati</taxon>
        <taxon>Pseudomonadota</taxon>
        <taxon>Alphaproteobacteria</taxon>
        <taxon>Hyphomicrobiales</taxon>
        <taxon>Methylobacteriaceae</taxon>
        <taxon>Methylorubrum</taxon>
    </lineage>
</organism>
<comment type="caution">
    <text evidence="1">The sequence shown here is derived from an EMBL/GenBank/DDBJ whole genome shotgun (WGS) entry which is preliminary data.</text>
</comment>
<proteinExistence type="predicted"/>
<name>A0A1S1NW51_METEX</name>
<evidence type="ECO:0000313" key="2">
    <source>
        <dbReference type="Proteomes" id="UP000180215"/>
    </source>
</evidence>